<dbReference type="AlphaFoldDB" id="A0AAV8PSD7"/>
<organism evidence="2 3">
    <name type="scientific">Ensete ventricosum</name>
    <name type="common">Abyssinian banana</name>
    <name type="synonym">Musa ensete</name>
    <dbReference type="NCBI Taxonomy" id="4639"/>
    <lineage>
        <taxon>Eukaryota</taxon>
        <taxon>Viridiplantae</taxon>
        <taxon>Streptophyta</taxon>
        <taxon>Embryophyta</taxon>
        <taxon>Tracheophyta</taxon>
        <taxon>Spermatophyta</taxon>
        <taxon>Magnoliopsida</taxon>
        <taxon>Liliopsida</taxon>
        <taxon>Zingiberales</taxon>
        <taxon>Musaceae</taxon>
        <taxon>Ensete</taxon>
    </lineage>
</organism>
<keyword evidence="1" id="KW-1133">Transmembrane helix</keyword>
<dbReference type="EMBL" id="JAQQAF010000009">
    <property type="protein sequence ID" value="KAJ8461477.1"/>
    <property type="molecule type" value="Genomic_DNA"/>
</dbReference>
<evidence type="ECO:0000313" key="2">
    <source>
        <dbReference type="EMBL" id="KAJ8461477.1"/>
    </source>
</evidence>
<protein>
    <submittedName>
        <fullName evidence="2">Uncharacterized protein</fullName>
    </submittedName>
</protein>
<keyword evidence="1" id="KW-0472">Membrane</keyword>
<keyword evidence="3" id="KW-1185">Reference proteome</keyword>
<reference evidence="2 3" key="1">
    <citation type="submission" date="2022-12" db="EMBL/GenBank/DDBJ databases">
        <title>Chromosome-scale assembly of the Ensete ventricosum genome.</title>
        <authorList>
            <person name="Dussert Y."/>
            <person name="Stocks J."/>
            <person name="Wendawek A."/>
            <person name="Woldeyes F."/>
            <person name="Nichols R.A."/>
            <person name="Borrell J.S."/>
        </authorList>
    </citation>
    <scope>NUCLEOTIDE SEQUENCE [LARGE SCALE GENOMIC DNA]</scope>
    <source>
        <strain evidence="3">cv. Maze</strain>
        <tissue evidence="2">Seeds</tissue>
    </source>
</reference>
<evidence type="ECO:0000313" key="3">
    <source>
        <dbReference type="Proteomes" id="UP001222027"/>
    </source>
</evidence>
<name>A0AAV8PSD7_ENSVE</name>
<gene>
    <name evidence="2" type="ORF">OPV22_034403</name>
</gene>
<sequence length="93" mass="9495">MLYDKSHGEEGAAVSGTATDGVASLLVVPTNSSFVLQGGVATLDVLAATTTTTAAVAVASAVVYGLWLLEFGLLLLTLLAWLCDSFCTSVQKT</sequence>
<comment type="caution">
    <text evidence="2">The sequence shown here is derived from an EMBL/GenBank/DDBJ whole genome shotgun (WGS) entry which is preliminary data.</text>
</comment>
<proteinExistence type="predicted"/>
<evidence type="ECO:0000256" key="1">
    <source>
        <dbReference type="SAM" id="Phobius"/>
    </source>
</evidence>
<keyword evidence="1" id="KW-0812">Transmembrane</keyword>
<feature type="transmembrane region" description="Helical" evidence="1">
    <location>
        <begin position="61"/>
        <end position="83"/>
    </location>
</feature>
<accession>A0AAV8PSD7</accession>
<dbReference type="Proteomes" id="UP001222027">
    <property type="component" value="Unassembled WGS sequence"/>
</dbReference>